<comment type="caution">
    <text evidence="1">The sequence shown here is derived from an EMBL/GenBank/DDBJ whole genome shotgun (WGS) entry which is preliminary data.</text>
</comment>
<evidence type="ECO:0000313" key="1">
    <source>
        <dbReference type="EMBL" id="KAK4029105.1"/>
    </source>
</evidence>
<accession>A0ABR0AVC5</accession>
<reference evidence="1 2" key="1">
    <citation type="journal article" date="2023" name="Nucleic Acids Res.">
        <title>The hologenome of Daphnia magna reveals possible DNA methylation and microbiome-mediated evolution of the host genome.</title>
        <authorList>
            <person name="Chaturvedi A."/>
            <person name="Li X."/>
            <person name="Dhandapani V."/>
            <person name="Marshall H."/>
            <person name="Kissane S."/>
            <person name="Cuenca-Cambronero M."/>
            <person name="Asole G."/>
            <person name="Calvet F."/>
            <person name="Ruiz-Romero M."/>
            <person name="Marangio P."/>
            <person name="Guigo R."/>
            <person name="Rago D."/>
            <person name="Mirbahai L."/>
            <person name="Eastwood N."/>
            <person name="Colbourne J.K."/>
            <person name="Zhou J."/>
            <person name="Mallon E."/>
            <person name="Orsini L."/>
        </authorList>
    </citation>
    <scope>NUCLEOTIDE SEQUENCE [LARGE SCALE GENOMIC DNA]</scope>
    <source>
        <strain evidence="1">LRV0_1</strain>
    </source>
</reference>
<keyword evidence="2" id="KW-1185">Reference proteome</keyword>
<dbReference type="EMBL" id="JAOYFB010000039">
    <property type="protein sequence ID" value="KAK4029105.1"/>
    <property type="molecule type" value="Genomic_DNA"/>
</dbReference>
<organism evidence="1 2">
    <name type="scientific">Daphnia magna</name>
    <dbReference type="NCBI Taxonomy" id="35525"/>
    <lineage>
        <taxon>Eukaryota</taxon>
        <taxon>Metazoa</taxon>
        <taxon>Ecdysozoa</taxon>
        <taxon>Arthropoda</taxon>
        <taxon>Crustacea</taxon>
        <taxon>Branchiopoda</taxon>
        <taxon>Diplostraca</taxon>
        <taxon>Cladocera</taxon>
        <taxon>Anomopoda</taxon>
        <taxon>Daphniidae</taxon>
        <taxon>Daphnia</taxon>
    </lineage>
</organism>
<sequence>MDWMVDNQHNCEQGLSPEIENPEHIKLAHIQVVAQHLFNCDFSEIPKEVKYDAEADVTAKGKFQTASLEVFTSIEELRCFTSEERVRATENF</sequence>
<dbReference type="Proteomes" id="UP001234178">
    <property type="component" value="Unassembled WGS sequence"/>
</dbReference>
<protein>
    <submittedName>
        <fullName evidence="1">Uncharacterized protein</fullName>
    </submittedName>
</protein>
<proteinExistence type="predicted"/>
<gene>
    <name evidence="1" type="ORF">OUZ56_022115</name>
</gene>
<evidence type="ECO:0000313" key="2">
    <source>
        <dbReference type="Proteomes" id="UP001234178"/>
    </source>
</evidence>
<name>A0ABR0AVC5_9CRUS</name>